<feature type="transmembrane region" description="Helical" evidence="6">
    <location>
        <begin position="127"/>
        <end position="143"/>
    </location>
</feature>
<feature type="transmembrane region" description="Helical" evidence="6">
    <location>
        <begin position="12"/>
        <end position="31"/>
    </location>
</feature>
<dbReference type="PANTHER" id="PTHR30250">
    <property type="entry name" value="PST FAMILY PREDICTED COLANIC ACID TRANSPORTER"/>
    <property type="match status" value="1"/>
</dbReference>
<feature type="transmembrane region" description="Helical" evidence="6">
    <location>
        <begin position="392"/>
        <end position="412"/>
    </location>
</feature>
<feature type="transmembrane region" description="Helical" evidence="6">
    <location>
        <begin position="328"/>
        <end position="348"/>
    </location>
</feature>
<feature type="transmembrane region" description="Helical" evidence="6">
    <location>
        <begin position="488"/>
        <end position="508"/>
    </location>
</feature>
<evidence type="ECO:0000256" key="1">
    <source>
        <dbReference type="ARBA" id="ARBA00004651"/>
    </source>
</evidence>
<evidence type="ECO:0000313" key="7">
    <source>
        <dbReference type="EMBL" id="KAB2329138.1"/>
    </source>
</evidence>
<feature type="transmembrane region" description="Helical" evidence="6">
    <location>
        <begin position="239"/>
        <end position="259"/>
    </location>
</feature>
<gene>
    <name evidence="7" type="ORF">F7732_21870</name>
</gene>
<reference evidence="7 8" key="1">
    <citation type="journal article" date="2014" name="Arch. Microbiol.">
        <title>Bacillus mesophilum sp. nov., strain IITR-54T, a novel 4-chlorobiphenyl dechlorinating bacterium.</title>
        <authorList>
            <person name="Manickam N."/>
            <person name="Singh N.K."/>
            <person name="Bajaj A."/>
            <person name="Kumar R.M."/>
            <person name="Kaur G."/>
            <person name="Kaur N."/>
            <person name="Bala M."/>
            <person name="Kumar A."/>
            <person name="Mayilraj S."/>
        </authorList>
    </citation>
    <scope>NUCLEOTIDE SEQUENCE [LARGE SCALE GENOMIC DNA]</scope>
    <source>
        <strain evidence="7 8">IITR-54</strain>
    </source>
</reference>
<dbReference type="PANTHER" id="PTHR30250:SF29">
    <property type="entry name" value="POLYSACCHARIDE BIOSYNTHESIS PROTEIN C-TERMINAL DOMAIN-CONTAINING PROTEIN"/>
    <property type="match status" value="1"/>
</dbReference>
<name>A0A7V7RHQ2_9BACI</name>
<keyword evidence="5 6" id="KW-0472">Membrane</keyword>
<evidence type="ECO:0000256" key="6">
    <source>
        <dbReference type="SAM" id="Phobius"/>
    </source>
</evidence>
<evidence type="ECO:0000256" key="3">
    <source>
        <dbReference type="ARBA" id="ARBA00022692"/>
    </source>
</evidence>
<dbReference type="InterPro" id="IPR002797">
    <property type="entry name" value="Polysacc_synth"/>
</dbReference>
<organism evidence="7 8">
    <name type="scientific">Bacillus mesophilum</name>
    <dbReference type="NCBI Taxonomy" id="1071718"/>
    <lineage>
        <taxon>Bacteria</taxon>
        <taxon>Bacillati</taxon>
        <taxon>Bacillota</taxon>
        <taxon>Bacilli</taxon>
        <taxon>Bacillales</taxon>
        <taxon>Bacillaceae</taxon>
        <taxon>Bacillus</taxon>
    </lineage>
</organism>
<feature type="transmembrane region" description="Helical" evidence="6">
    <location>
        <begin position="290"/>
        <end position="307"/>
    </location>
</feature>
<keyword evidence="3 6" id="KW-0812">Transmembrane</keyword>
<evidence type="ECO:0000313" key="8">
    <source>
        <dbReference type="Proteomes" id="UP000441354"/>
    </source>
</evidence>
<accession>A0A7V7RHQ2</accession>
<dbReference type="OrthoDB" id="9775950at2"/>
<dbReference type="EMBL" id="WBOT01000014">
    <property type="protein sequence ID" value="KAB2329138.1"/>
    <property type="molecule type" value="Genomic_DNA"/>
</dbReference>
<dbReference type="Proteomes" id="UP000441354">
    <property type="component" value="Unassembled WGS sequence"/>
</dbReference>
<feature type="transmembrane region" description="Helical" evidence="6">
    <location>
        <begin position="51"/>
        <end position="74"/>
    </location>
</feature>
<proteinExistence type="predicted"/>
<evidence type="ECO:0000256" key="2">
    <source>
        <dbReference type="ARBA" id="ARBA00022475"/>
    </source>
</evidence>
<evidence type="ECO:0000256" key="4">
    <source>
        <dbReference type="ARBA" id="ARBA00022989"/>
    </source>
</evidence>
<keyword evidence="2" id="KW-1003">Cell membrane</keyword>
<feature type="transmembrane region" description="Helical" evidence="6">
    <location>
        <begin position="418"/>
        <end position="438"/>
    </location>
</feature>
<dbReference type="CDD" id="cd13124">
    <property type="entry name" value="MATE_SpoVB_like"/>
    <property type="match status" value="1"/>
</dbReference>
<dbReference type="GO" id="GO:0005886">
    <property type="term" value="C:plasma membrane"/>
    <property type="evidence" value="ECO:0007669"/>
    <property type="project" value="UniProtKB-SubCell"/>
</dbReference>
<dbReference type="InterPro" id="IPR024923">
    <property type="entry name" value="PG_synth_SpoVB"/>
</dbReference>
<dbReference type="InterPro" id="IPR050833">
    <property type="entry name" value="Poly_Biosynth_Transport"/>
</dbReference>
<sequence>MERVDRSGEFIRGALVLTAAAVITKILSAVYRVPFQNIVGDVGFYIYQQVYPFYGIVLALATYGFPVVISKLYAEQISLNKWHGARHVLAVSSIILLFVSIGGFSLLYGSANFLAERMKDPYLADPIRTVSFVFLLLAPISILRGYFQGRNDMVPTAISQIGEQLIRVLTILLLAILLVRQNESLYSIGSSAFLGSLAGGLMAIVLLNIFFVKRNANLKKTLWKERLELTSSVKIAKELIVQGFAICVSSLLLVFIQLADSFNLYSLLVSSGFGIEEAKQLKGIYDRGQPIIQLGTVVATSLSLSLVPLITKAKLESDRKLLQEKIQLAFRVAIFAGAGAMVGLIAIIKPTNTMLFENAAGSNVLQILSILIFLSSIIMTASAVLQGLGFTLYPAFVILGGFIIKYCLNILFIPLAGLSGAAIASCIALLLVVIALLIKLKFQLHIKIVQLEFITPILKGAVCMYIVLKGYLLLTDFFYGVGYERMASSFQAISAVFFGGFIYLIVVLRSQVFTEEELYMLPLGSKLLRLLPKNKARMTKK</sequence>
<dbReference type="AlphaFoldDB" id="A0A7V7RHQ2"/>
<feature type="transmembrane region" description="Helical" evidence="6">
    <location>
        <begin position="192"/>
        <end position="212"/>
    </location>
</feature>
<feature type="transmembrane region" description="Helical" evidence="6">
    <location>
        <begin position="164"/>
        <end position="180"/>
    </location>
</feature>
<keyword evidence="8" id="KW-1185">Reference proteome</keyword>
<comment type="caution">
    <text evidence="7">The sequence shown here is derived from an EMBL/GenBank/DDBJ whole genome shotgun (WGS) entry which is preliminary data.</text>
</comment>
<feature type="transmembrane region" description="Helical" evidence="6">
    <location>
        <begin position="364"/>
        <end position="385"/>
    </location>
</feature>
<dbReference type="RefSeq" id="WP_151576137.1">
    <property type="nucleotide sequence ID" value="NZ_WBOT01000014.1"/>
</dbReference>
<feature type="transmembrane region" description="Helical" evidence="6">
    <location>
        <begin position="86"/>
        <end position="107"/>
    </location>
</feature>
<dbReference type="PIRSF" id="PIRSF038958">
    <property type="entry name" value="PG_synth_SpoVB"/>
    <property type="match status" value="1"/>
</dbReference>
<evidence type="ECO:0000256" key="5">
    <source>
        <dbReference type="ARBA" id="ARBA00023136"/>
    </source>
</evidence>
<protein>
    <submittedName>
        <fullName evidence="7">Oligosaccharide flippase family protein</fullName>
    </submittedName>
</protein>
<dbReference type="Pfam" id="PF01943">
    <property type="entry name" value="Polysacc_synt"/>
    <property type="match status" value="1"/>
</dbReference>
<comment type="subcellular location">
    <subcellularLocation>
        <location evidence="1">Cell membrane</location>
        <topology evidence="1">Multi-pass membrane protein</topology>
    </subcellularLocation>
</comment>
<keyword evidence="4 6" id="KW-1133">Transmembrane helix</keyword>
<feature type="transmembrane region" description="Helical" evidence="6">
    <location>
        <begin position="450"/>
        <end position="468"/>
    </location>
</feature>